<feature type="domain" description="ABC-three component systems C-terminal" evidence="1">
    <location>
        <begin position="42"/>
        <end position="164"/>
    </location>
</feature>
<sequence>MLEVEQKLDDIRDGLKRDALPLDMEHFVPSAAELESLDQMRFVKQLQSVGIGGSRLEYAKRDFYRASTQRSRWVRDSLLFDDEVGRFEQLLIEEWQPRFAQMCDGLTDGCDAAALRNSGQKLYGWVETDARFPIRSQIARFLTVGSYQILADDLRVGWHRDFESLHAVVEEEPADV</sequence>
<dbReference type="Proteomes" id="UP000193570">
    <property type="component" value="Unassembled WGS sequence"/>
</dbReference>
<protein>
    <recommendedName>
        <fullName evidence="1">ABC-three component systems C-terminal domain-containing protein</fullName>
    </recommendedName>
</protein>
<dbReference type="EMBL" id="FWFK01000007">
    <property type="protein sequence ID" value="SLN69252.1"/>
    <property type="molecule type" value="Genomic_DNA"/>
</dbReference>
<evidence type="ECO:0000313" key="3">
    <source>
        <dbReference type="Proteomes" id="UP000193570"/>
    </source>
</evidence>
<accession>A0A1X7A5M1</accession>
<name>A0A1X7A5M1_9RHOB</name>
<gene>
    <name evidence="2" type="ORF">ROJ8625_03612</name>
</gene>
<dbReference type="Pfam" id="PF20283">
    <property type="entry name" value="CTD7"/>
    <property type="match status" value="1"/>
</dbReference>
<dbReference type="InterPro" id="IPR046913">
    <property type="entry name" value="ABC-3C_CTD7"/>
</dbReference>
<keyword evidence="3" id="KW-1185">Reference proteome</keyword>
<dbReference type="AlphaFoldDB" id="A0A1X7A5M1"/>
<organism evidence="2 3">
    <name type="scientific">Roseivivax jejudonensis</name>
    <dbReference type="NCBI Taxonomy" id="1529041"/>
    <lineage>
        <taxon>Bacteria</taxon>
        <taxon>Pseudomonadati</taxon>
        <taxon>Pseudomonadota</taxon>
        <taxon>Alphaproteobacteria</taxon>
        <taxon>Rhodobacterales</taxon>
        <taxon>Roseobacteraceae</taxon>
        <taxon>Roseivivax</taxon>
    </lineage>
</organism>
<evidence type="ECO:0000313" key="2">
    <source>
        <dbReference type="EMBL" id="SLN69252.1"/>
    </source>
</evidence>
<reference evidence="2 3" key="1">
    <citation type="submission" date="2017-03" db="EMBL/GenBank/DDBJ databases">
        <authorList>
            <person name="Afonso C.L."/>
            <person name="Miller P.J."/>
            <person name="Scott M.A."/>
            <person name="Spackman E."/>
            <person name="Goraichik I."/>
            <person name="Dimitrov K.M."/>
            <person name="Suarez D.L."/>
            <person name="Swayne D.E."/>
        </authorList>
    </citation>
    <scope>NUCLEOTIDE SEQUENCE [LARGE SCALE GENOMIC DNA]</scope>
    <source>
        <strain evidence="2 3">CECT 8625</strain>
    </source>
</reference>
<proteinExistence type="predicted"/>
<evidence type="ECO:0000259" key="1">
    <source>
        <dbReference type="Pfam" id="PF20283"/>
    </source>
</evidence>